<evidence type="ECO:0000256" key="1">
    <source>
        <dbReference type="SAM" id="MobiDB-lite"/>
    </source>
</evidence>
<dbReference type="Pfam" id="PF18708">
    <property type="entry name" value="MapZ_C2"/>
    <property type="match status" value="1"/>
</dbReference>
<feature type="region of interest" description="Disordered" evidence="1">
    <location>
        <begin position="29"/>
        <end position="150"/>
    </location>
</feature>
<comment type="caution">
    <text evidence="5">The sequence shown here is derived from an EMBL/GenBank/DDBJ whole genome shotgun (WGS) entry which is preliminary data.</text>
</comment>
<organism evidence="5 6">
    <name type="scientific">Vagococcus vulneris</name>
    <dbReference type="NCBI Taxonomy" id="1977869"/>
    <lineage>
        <taxon>Bacteria</taxon>
        <taxon>Bacillati</taxon>
        <taxon>Bacillota</taxon>
        <taxon>Bacilli</taxon>
        <taxon>Lactobacillales</taxon>
        <taxon>Enterococcaceae</taxon>
        <taxon>Vagococcus</taxon>
    </lineage>
</organism>
<evidence type="ECO:0000313" key="5">
    <source>
        <dbReference type="EMBL" id="RSU00555.1"/>
    </source>
</evidence>
<evidence type="ECO:0000259" key="3">
    <source>
        <dbReference type="Pfam" id="PF18041"/>
    </source>
</evidence>
<keyword evidence="2" id="KW-1133">Transmembrane helix</keyword>
<proteinExistence type="predicted"/>
<feature type="compositionally biased region" description="Polar residues" evidence="1">
    <location>
        <begin position="386"/>
        <end position="416"/>
    </location>
</feature>
<feature type="compositionally biased region" description="Basic and acidic residues" evidence="1">
    <location>
        <begin position="36"/>
        <end position="51"/>
    </location>
</feature>
<evidence type="ECO:0000313" key="6">
    <source>
        <dbReference type="Proteomes" id="UP000287857"/>
    </source>
</evidence>
<dbReference type="OrthoDB" id="2199073at2"/>
<feature type="region of interest" description="Disordered" evidence="1">
    <location>
        <begin position="367"/>
        <end position="431"/>
    </location>
</feature>
<accession>A0A430A2A4</accession>
<reference evidence="5 6" key="1">
    <citation type="submission" date="2017-05" db="EMBL/GenBank/DDBJ databases">
        <title>Vagococcus spp. assemblies.</title>
        <authorList>
            <person name="Gulvik C.A."/>
        </authorList>
    </citation>
    <scope>NUCLEOTIDE SEQUENCE [LARGE SCALE GENOMIC DNA]</scope>
    <source>
        <strain evidence="5 6">SS1995</strain>
    </source>
</reference>
<gene>
    <name evidence="5" type="ORF">CBF37_00640</name>
</gene>
<feature type="compositionally biased region" description="Basic and acidic residues" evidence="1">
    <location>
        <begin position="367"/>
        <end position="384"/>
    </location>
</feature>
<feature type="domain" description="MapZ extracellular C-terminal" evidence="4">
    <location>
        <begin position="420"/>
        <end position="507"/>
    </location>
</feature>
<name>A0A430A2A4_9ENTE</name>
<dbReference type="Pfam" id="PF18041">
    <property type="entry name" value="MapZ_EC1"/>
    <property type="match status" value="1"/>
</dbReference>
<keyword evidence="6" id="KW-1185">Reference proteome</keyword>
<evidence type="ECO:0000259" key="4">
    <source>
        <dbReference type="Pfam" id="PF18708"/>
    </source>
</evidence>
<dbReference type="EMBL" id="NGJS01000001">
    <property type="protein sequence ID" value="RSU00555.1"/>
    <property type="molecule type" value="Genomic_DNA"/>
</dbReference>
<feature type="transmembrane region" description="Helical" evidence="2">
    <location>
        <begin position="154"/>
        <end position="172"/>
    </location>
</feature>
<keyword evidence="2" id="KW-0472">Membrane</keyword>
<sequence length="510" mass="56898">MPKKDKKCPNCGQIIKENEEYCPNCHLFVPENSGDETDKLENSDDNHDVVFHHRIRPSSAQDEETIQNNQNDDSSNNTADVRENEESATKSVSESLDEEQHFDSEISEETESDTVTNSQQKSDSKEKNVPKISQDTVSNAQPIKRQMPRKSKKTLYILSAAVVLIGGGGYAYSSYQKSQEQKVTAQMVASANTDVKSLFLNSEHTFLKKGITKSDFNKAKDALDKIKTQSEFNDMNKLYEQAESIFNNQNDINDLFKKTVLDADNLSLDGAYVKTADATGLKNLDSKDNSAFNKLFNEALTEANKQKELLTKAQNAVAAVFKNNKVTDDATIDKYDSAIDAVKSVKDPDIQKTLNNQLDQVKKSLDEKAMETQKAEEQRKKDAEAANNNQSRSQTNDTVNNSQGARQNGVPSTNGKWGNRQDANIDLSNPAWGWNPGVQDKFINTVVSRGYVVPGGYSLVPKFIENGDGYYDLYATTNSRIFPNSKPEEFPIYVVTVNVKTGWFRGNGPR</sequence>
<feature type="compositionally biased region" description="Polar residues" evidence="1">
    <location>
        <begin position="131"/>
        <end position="141"/>
    </location>
</feature>
<feature type="compositionally biased region" description="Low complexity" evidence="1">
    <location>
        <begin position="67"/>
        <end position="77"/>
    </location>
</feature>
<keyword evidence="2" id="KW-0812">Transmembrane</keyword>
<dbReference type="AlphaFoldDB" id="A0A430A2A4"/>
<dbReference type="Proteomes" id="UP000287857">
    <property type="component" value="Unassembled WGS sequence"/>
</dbReference>
<evidence type="ECO:0008006" key="7">
    <source>
        <dbReference type="Google" id="ProtNLM"/>
    </source>
</evidence>
<evidence type="ECO:0000256" key="2">
    <source>
        <dbReference type="SAM" id="Phobius"/>
    </source>
</evidence>
<dbReference type="InterPro" id="IPR041295">
    <property type="entry name" value="MapZ_EC1"/>
</dbReference>
<dbReference type="RefSeq" id="WP_125982880.1">
    <property type="nucleotide sequence ID" value="NZ_NGJS01000001.1"/>
</dbReference>
<feature type="domain" description="MapZ extracellular" evidence="3">
    <location>
        <begin position="174"/>
        <end position="301"/>
    </location>
</feature>
<protein>
    <recommendedName>
        <fullName evidence="7">Zinc-ribbon domain-containing protein</fullName>
    </recommendedName>
</protein>
<dbReference type="InterPro" id="IPR040532">
    <property type="entry name" value="MapZ_C2"/>
</dbReference>